<sequence>FIRIRGGWAKTGERGEDGRTGANMRRAGITDPLRFQSARGHFDLVLFVDPQGTPFPSALHKSGQRRGTPGEAGKMYGFEALMFNVHAGYLEAIVRGYWSSLLTTADYNNLCQCESLDDVKMHLSATEYGSYLQNGEFLHLRPTLMPLSW</sequence>
<feature type="non-terminal residue" evidence="3">
    <location>
        <position position="1"/>
    </location>
</feature>
<dbReference type="PANTHER" id="PTHR11028">
    <property type="entry name" value="VACUOLAR ATP SYNTHASE SUBUNIT AC39"/>
    <property type="match status" value="1"/>
</dbReference>
<evidence type="ECO:0000256" key="1">
    <source>
        <dbReference type="ARBA" id="ARBA00022448"/>
    </source>
</evidence>
<evidence type="ECO:0000256" key="2">
    <source>
        <dbReference type="ARBA" id="ARBA00023065"/>
    </source>
</evidence>
<dbReference type="Pfam" id="PF01992">
    <property type="entry name" value="vATP-synt_AC39"/>
    <property type="match status" value="1"/>
</dbReference>
<name>A0A1D1ZDR5_9ARAE</name>
<dbReference type="InterPro" id="IPR044911">
    <property type="entry name" value="V-type_ATPase_csu/dsu_dom_3"/>
</dbReference>
<organism evidence="3">
    <name type="scientific">Anthurium amnicola</name>
    <dbReference type="NCBI Taxonomy" id="1678845"/>
    <lineage>
        <taxon>Eukaryota</taxon>
        <taxon>Viridiplantae</taxon>
        <taxon>Streptophyta</taxon>
        <taxon>Embryophyta</taxon>
        <taxon>Tracheophyta</taxon>
        <taxon>Spermatophyta</taxon>
        <taxon>Magnoliopsida</taxon>
        <taxon>Liliopsida</taxon>
        <taxon>Araceae</taxon>
        <taxon>Pothoideae</taxon>
        <taxon>Potheae</taxon>
        <taxon>Anthurium</taxon>
    </lineage>
</organism>
<dbReference type="AlphaFoldDB" id="A0A1D1ZDR5"/>
<dbReference type="GO" id="GO:0033179">
    <property type="term" value="C:proton-transporting V-type ATPase, V0 domain"/>
    <property type="evidence" value="ECO:0007669"/>
    <property type="project" value="InterPro"/>
</dbReference>
<proteinExistence type="predicted"/>
<keyword evidence="2" id="KW-0406">Ion transport</keyword>
<dbReference type="SUPFAM" id="SSF103486">
    <property type="entry name" value="V-type ATP synthase subunit C"/>
    <property type="match status" value="1"/>
</dbReference>
<keyword evidence="1" id="KW-0813">Transport</keyword>
<dbReference type="Gene3D" id="1.10.132.50">
    <property type="entry name" value="ATP synthase (C/AC39) subunit, domain 3"/>
    <property type="match status" value="1"/>
</dbReference>
<dbReference type="InterPro" id="IPR036079">
    <property type="entry name" value="ATPase_csu/dsu_sf"/>
</dbReference>
<dbReference type="GO" id="GO:0046961">
    <property type="term" value="F:proton-transporting ATPase activity, rotational mechanism"/>
    <property type="evidence" value="ECO:0007669"/>
    <property type="project" value="InterPro"/>
</dbReference>
<evidence type="ECO:0000313" key="3">
    <source>
        <dbReference type="EMBL" id="JAT65038.1"/>
    </source>
</evidence>
<protein>
    <submittedName>
        <fullName evidence="3">V-type proton ATPase subunit d1</fullName>
    </submittedName>
</protein>
<reference evidence="3" key="1">
    <citation type="submission" date="2015-07" db="EMBL/GenBank/DDBJ databases">
        <title>Transcriptome Assembly of Anthurium amnicola.</title>
        <authorList>
            <person name="Suzuki J."/>
        </authorList>
    </citation>
    <scope>NUCLEOTIDE SEQUENCE</scope>
</reference>
<dbReference type="EMBL" id="GDJX01002898">
    <property type="protein sequence ID" value="JAT65038.1"/>
    <property type="molecule type" value="Transcribed_RNA"/>
</dbReference>
<accession>A0A1D1ZDR5</accession>
<gene>
    <name evidence="3" type="primary">VHA-D1_4</name>
    <name evidence="3" type="ORF">g.80968</name>
</gene>
<dbReference type="InterPro" id="IPR002843">
    <property type="entry name" value="ATPase_V0-cplx_csu/dsu"/>
</dbReference>
<dbReference type="InterPro" id="IPR016727">
    <property type="entry name" value="ATPase_V0-cplx_dsu"/>
</dbReference>